<dbReference type="InterPro" id="IPR027417">
    <property type="entry name" value="P-loop_NTPase"/>
</dbReference>
<feature type="compositionally biased region" description="Basic and acidic residues" evidence="7">
    <location>
        <begin position="996"/>
        <end position="1007"/>
    </location>
</feature>
<feature type="compositionally biased region" description="Polar residues" evidence="7">
    <location>
        <begin position="1263"/>
        <end position="1281"/>
    </location>
</feature>
<feature type="region of interest" description="Disordered" evidence="7">
    <location>
        <begin position="372"/>
        <end position="392"/>
    </location>
</feature>
<organism evidence="9 10">
    <name type="scientific">Orbilia brochopaga</name>
    <dbReference type="NCBI Taxonomy" id="3140254"/>
    <lineage>
        <taxon>Eukaryota</taxon>
        <taxon>Fungi</taxon>
        <taxon>Dikarya</taxon>
        <taxon>Ascomycota</taxon>
        <taxon>Pezizomycotina</taxon>
        <taxon>Orbiliomycetes</taxon>
        <taxon>Orbiliales</taxon>
        <taxon>Orbiliaceae</taxon>
        <taxon>Orbilia</taxon>
    </lineage>
</organism>
<dbReference type="Gene3D" id="3.40.50.300">
    <property type="entry name" value="P-loop containing nucleotide triphosphate hydrolases"/>
    <property type="match status" value="1"/>
</dbReference>
<feature type="compositionally biased region" description="Polar residues" evidence="7">
    <location>
        <begin position="939"/>
        <end position="948"/>
    </location>
</feature>
<keyword evidence="6" id="KW-0472">Membrane</keyword>
<dbReference type="InterPro" id="IPR002182">
    <property type="entry name" value="NB-ARC"/>
</dbReference>
<gene>
    <name evidence="9" type="ORF">TWF696_006255</name>
</gene>
<feature type="compositionally biased region" description="Basic and acidic residues" evidence="7">
    <location>
        <begin position="1326"/>
        <end position="1343"/>
    </location>
</feature>
<dbReference type="EMBL" id="JAVHNQ010000004">
    <property type="protein sequence ID" value="KAK6350003.1"/>
    <property type="molecule type" value="Genomic_DNA"/>
</dbReference>
<dbReference type="SUPFAM" id="SSF52540">
    <property type="entry name" value="P-loop containing nucleoside triphosphate hydrolases"/>
    <property type="match status" value="1"/>
</dbReference>
<proteinExistence type="predicted"/>
<evidence type="ECO:0000259" key="8">
    <source>
        <dbReference type="Pfam" id="PF00931"/>
    </source>
</evidence>
<evidence type="ECO:0000256" key="2">
    <source>
        <dbReference type="ARBA" id="ARBA00004240"/>
    </source>
</evidence>
<keyword evidence="4" id="KW-0256">Endoplasmic reticulum</keyword>
<feature type="compositionally biased region" description="Basic residues" evidence="7">
    <location>
        <begin position="978"/>
        <end position="995"/>
    </location>
</feature>
<dbReference type="PANTHER" id="PTHR48182:SF2">
    <property type="entry name" value="PROTEIN SERAC1"/>
    <property type="match status" value="1"/>
</dbReference>
<feature type="compositionally biased region" description="Low complexity" evidence="7">
    <location>
        <begin position="956"/>
        <end position="975"/>
    </location>
</feature>
<feature type="compositionally biased region" description="Polar residues" evidence="7">
    <location>
        <begin position="1031"/>
        <end position="1050"/>
    </location>
</feature>
<protein>
    <recommendedName>
        <fullName evidence="8">NB-ARC domain-containing protein</fullName>
    </recommendedName>
</protein>
<reference evidence="9 10" key="1">
    <citation type="submission" date="2019-10" db="EMBL/GenBank/DDBJ databases">
        <authorList>
            <person name="Palmer J.M."/>
        </authorList>
    </citation>
    <scope>NUCLEOTIDE SEQUENCE [LARGE SCALE GENOMIC DNA]</scope>
    <source>
        <strain evidence="9 10">TWF696</strain>
    </source>
</reference>
<keyword evidence="5" id="KW-0496">Mitochondrion</keyword>
<dbReference type="InterPro" id="IPR029058">
    <property type="entry name" value="AB_hydrolase_fold"/>
</dbReference>
<dbReference type="GO" id="GO:0005783">
    <property type="term" value="C:endoplasmic reticulum"/>
    <property type="evidence" value="ECO:0007669"/>
    <property type="project" value="UniProtKB-SubCell"/>
</dbReference>
<keyword evidence="10" id="KW-1185">Reference proteome</keyword>
<dbReference type="Gene3D" id="3.40.50.1820">
    <property type="entry name" value="alpha/beta hydrolase"/>
    <property type="match status" value="1"/>
</dbReference>
<comment type="caution">
    <text evidence="9">The sequence shown here is derived from an EMBL/GenBank/DDBJ whole genome shotgun (WGS) entry which is preliminary data.</text>
</comment>
<dbReference type="PANTHER" id="PTHR48182">
    <property type="entry name" value="PROTEIN SERAC1"/>
    <property type="match status" value="1"/>
</dbReference>
<dbReference type="InterPro" id="IPR052374">
    <property type="entry name" value="SERAC1"/>
</dbReference>
<dbReference type="Pfam" id="PF00931">
    <property type="entry name" value="NB-ARC"/>
    <property type="match status" value="1"/>
</dbReference>
<evidence type="ECO:0000256" key="1">
    <source>
        <dbReference type="ARBA" id="ARBA00004173"/>
    </source>
</evidence>
<evidence type="ECO:0000313" key="10">
    <source>
        <dbReference type="Proteomes" id="UP001375240"/>
    </source>
</evidence>
<dbReference type="SUPFAM" id="SSF53474">
    <property type="entry name" value="alpha/beta-Hydrolases"/>
    <property type="match status" value="1"/>
</dbReference>
<dbReference type="GO" id="GO:0016020">
    <property type="term" value="C:membrane"/>
    <property type="evidence" value="ECO:0007669"/>
    <property type="project" value="UniProtKB-SubCell"/>
</dbReference>
<comment type="subcellular location">
    <subcellularLocation>
        <location evidence="2">Endoplasmic reticulum</location>
    </subcellularLocation>
    <subcellularLocation>
        <location evidence="3">Membrane</location>
    </subcellularLocation>
    <subcellularLocation>
        <location evidence="1">Mitochondrion</location>
    </subcellularLocation>
</comment>
<feature type="compositionally biased region" description="Low complexity" evidence="7">
    <location>
        <begin position="1309"/>
        <end position="1320"/>
    </location>
</feature>
<evidence type="ECO:0000256" key="5">
    <source>
        <dbReference type="ARBA" id="ARBA00023128"/>
    </source>
</evidence>
<evidence type="ECO:0000256" key="7">
    <source>
        <dbReference type="SAM" id="MobiDB-lite"/>
    </source>
</evidence>
<feature type="compositionally biased region" description="Basic and acidic residues" evidence="7">
    <location>
        <begin position="927"/>
        <end position="936"/>
    </location>
</feature>
<name>A0AAV9UWB1_9PEZI</name>
<feature type="region of interest" description="Disordered" evidence="7">
    <location>
        <begin position="916"/>
        <end position="1053"/>
    </location>
</feature>
<dbReference type="Proteomes" id="UP001375240">
    <property type="component" value="Unassembled WGS sequence"/>
</dbReference>
<feature type="region of interest" description="Disordered" evidence="7">
    <location>
        <begin position="1251"/>
        <end position="1343"/>
    </location>
</feature>
<sequence>MLLFLVCVAPSEWFPCPGPIHKARTPDTQAADPGGSQYGVNVLSPGIDPVVDIILVHGLGGDPFKTWTHSNGKKDTGVLWPRDLLPREIPEVRILSYGYDTKVTSWFEGATSNMIHHHSETMVSRLHNFRSRKIDGKNSTERPIIWIGHSLGGILIKRALIYSNSCGVDHNERLRSIKVSTQGILFMGTPHMGSDLVKWGSLARKLLSFFPGMRLDSTMLSMLGQNSETLQNINTLFTGVASSFEIVYFYEELETLLPTGQHEIIVPYSSAIVDSPNTEKIGVHGTHHTMVKFRDESSPGYSDVAGILRQMVDNAITFAPGRWEAERRSAVAATNEKIKEILVQRGASGMYIGASSPRSIMMASPRRLSGRAESLAPAEVEEVDSDSSAGVPSRRLAITQGDGHSTDSSLILPPSLPIFAVPLHPNESPVVREYLLKDFDAILLNDDRRSKGNAGLLLWGPPGSGKTHLVREYVFTRRELYTGGIFWVNARTAASRADSFRIIYKKLNLPSAVMQDITSPHADRSGMDVYTCRVLEWMERTENWLLVIDAANAVDETEIDDIKACMPTSRGSSILFTTLNQSLDGQARLGAPVGYKIPQMTLREAVSILLTEAKIADPTPQEIKVAGELVELLDYLIGAIHIAACYIAERQVSIYEYLRGYKEHPKVSGDGWSPLAMTLDTLETKHPEAANLLKLISYFGADTPTLLIHWGLEALPAQVRVVAKEEDGMFDFNLTIKHLLAFSLVRRTHQKERENGREWRVDRLHIQSVIQTYVRQRLNSQADVGRAWVKFAALVFRHAFERAEKQRGMNGAIYVKDYEEFIVHGESLAGHLREQKVSRRSIRDTIERAKAVIEDQNRAQEAGRLIELPARSIWGRTDMESPEAVYASRRSTFDCSSSVTGSSLSASTLSEISKGNAFSVGNNSKVTQEEQPRDGKMVQGSSEASTSGRPGKSGLSRASTWTTTATTQQSISSATGKRQGRKLQRRPSHRSYRSRQQKEAKGKERELQSQSQPSPMPAPMAGSSASRFVATGTQTSDVSAEPQRPSTTVAPQGAASLGYFPGNSQFSFTSYGTASIPAVSPREVLAPLSPNVPQVYTNDLTRQSAPSNLNYLYRKSELPNTLPVAVHRTLSEPVRDPGPDKPLPRTIRRRKAVDYTSIAQGKDKVPRLEEPTSTINSLSPMIGYYYPVLHDGSSQKIGETDESDDGDFVTVTSEPGPSRLSRAAMRHKIMYNAPASSTAAGGLLRVRSPSVTANGKEDETFLSAPTSPRLSRMSSIGSDVSSMKPAPGSLVNLARDFATWASRGRSRSRGSSVGSSATRSRSPKSTPREGSPRRGRQVWERLE</sequence>
<evidence type="ECO:0000256" key="4">
    <source>
        <dbReference type="ARBA" id="ARBA00022824"/>
    </source>
</evidence>
<feature type="domain" description="NB-ARC" evidence="8">
    <location>
        <begin position="456"/>
        <end position="585"/>
    </location>
</feature>
<evidence type="ECO:0000313" key="9">
    <source>
        <dbReference type="EMBL" id="KAK6350003.1"/>
    </source>
</evidence>
<accession>A0AAV9UWB1</accession>
<evidence type="ECO:0000256" key="6">
    <source>
        <dbReference type="ARBA" id="ARBA00023136"/>
    </source>
</evidence>
<evidence type="ECO:0000256" key="3">
    <source>
        <dbReference type="ARBA" id="ARBA00004370"/>
    </source>
</evidence>
<dbReference type="GO" id="GO:0005739">
    <property type="term" value="C:mitochondrion"/>
    <property type="evidence" value="ECO:0007669"/>
    <property type="project" value="UniProtKB-SubCell"/>
</dbReference>
<feature type="compositionally biased region" description="Low complexity" evidence="7">
    <location>
        <begin position="1008"/>
        <end position="1026"/>
    </location>
</feature>